<keyword evidence="1" id="KW-0808">Transferase</keyword>
<dbReference type="EMBL" id="SGIM01000002">
    <property type="protein sequence ID" value="RZF55861.1"/>
    <property type="molecule type" value="Genomic_DNA"/>
</dbReference>
<organism evidence="1 2">
    <name type="scientific">Acinetobacter halotolerans</name>
    <dbReference type="NCBI Taxonomy" id="1752076"/>
    <lineage>
        <taxon>Bacteria</taxon>
        <taxon>Pseudomonadati</taxon>
        <taxon>Pseudomonadota</taxon>
        <taxon>Gammaproteobacteria</taxon>
        <taxon>Moraxellales</taxon>
        <taxon>Moraxellaceae</taxon>
        <taxon>Acinetobacter</taxon>
    </lineage>
</organism>
<gene>
    <name evidence="1" type="ORF">EXE30_03380</name>
</gene>
<dbReference type="AlphaFoldDB" id="A0A4Q6XBX3"/>
<protein>
    <submittedName>
        <fullName evidence="1">Methyltransferase domain-containing protein</fullName>
    </submittedName>
</protein>
<sequence>MTHSNQYFEALYRNNDDPWGYDFHWYEARKRQICLALLTRQHYPKVLEIGCSNGHLSMHLAERADQLLCLDASDYAVQLASQRLNGLKHVKIENRRIPQAFPNEVFDLIIISEVAYYLSLSELHQLIEKLKCSLSEAGEILCCHWRHEIQGFELDAFRVHQYCKQNLPFQHYLSLSDPDFMVDLWTVNPSTLAQQEGLI</sequence>
<proteinExistence type="predicted"/>
<dbReference type="InterPro" id="IPR008715">
    <property type="entry name" value="SAM-MeTfrase_NodS-like"/>
</dbReference>
<accession>A0A4Q6XBX3</accession>
<name>A0A4Q6XBX3_9GAMM</name>
<evidence type="ECO:0000313" key="1">
    <source>
        <dbReference type="EMBL" id="RZF55861.1"/>
    </source>
</evidence>
<dbReference type="Pfam" id="PF05401">
    <property type="entry name" value="NodS"/>
    <property type="match status" value="1"/>
</dbReference>
<dbReference type="GO" id="GO:0032259">
    <property type="term" value="P:methylation"/>
    <property type="evidence" value="ECO:0007669"/>
    <property type="project" value="UniProtKB-KW"/>
</dbReference>
<dbReference type="Gene3D" id="3.40.50.150">
    <property type="entry name" value="Vaccinia Virus protein VP39"/>
    <property type="match status" value="1"/>
</dbReference>
<dbReference type="InterPro" id="IPR029063">
    <property type="entry name" value="SAM-dependent_MTases_sf"/>
</dbReference>
<dbReference type="RefSeq" id="WP_130161198.1">
    <property type="nucleotide sequence ID" value="NZ_SGIM01000002.1"/>
</dbReference>
<keyword evidence="2" id="KW-1185">Reference proteome</keyword>
<dbReference type="GO" id="GO:0009312">
    <property type="term" value="P:oligosaccharide biosynthetic process"/>
    <property type="evidence" value="ECO:0007669"/>
    <property type="project" value="InterPro"/>
</dbReference>
<evidence type="ECO:0000313" key="2">
    <source>
        <dbReference type="Proteomes" id="UP000292110"/>
    </source>
</evidence>
<dbReference type="Proteomes" id="UP000292110">
    <property type="component" value="Unassembled WGS sequence"/>
</dbReference>
<dbReference type="SUPFAM" id="SSF53335">
    <property type="entry name" value="S-adenosyl-L-methionine-dependent methyltransferases"/>
    <property type="match status" value="1"/>
</dbReference>
<dbReference type="CDD" id="cd02440">
    <property type="entry name" value="AdoMet_MTases"/>
    <property type="match status" value="1"/>
</dbReference>
<keyword evidence="1" id="KW-0489">Methyltransferase</keyword>
<dbReference type="GO" id="GO:0008757">
    <property type="term" value="F:S-adenosylmethionine-dependent methyltransferase activity"/>
    <property type="evidence" value="ECO:0007669"/>
    <property type="project" value="InterPro"/>
</dbReference>
<reference evidence="1 2" key="1">
    <citation type="submission" date="2019-02" db="EMBL/GenBank/DDBJ databases">
        <title>The draft genome of Acinetobacter halotolerans strain JCM 31009.</title>
        <authorList>
            <person name="Qin J."/>
            <person name="Feng Y."/>
            <person name="Nemec A."/>
            <person name="Zong Z."/>
        </authorList>
    </citation>
    <scope>NUCLEOTIDE SEQUENCE [LARGE SCALE GENOMIC DNA]</scope>
    <source>
        <strain evidence="1 2">JCM 31009</strain>
    </source>
</reference>
<comment type="caution">
    <text evidence="1">The sequence shown here is derived from an EMBL/GenBank/DDBJ whole genome shotgun (WGS) entry which is preliminary data.</text>
</comment>